<comment type="caution">
    <text evidence="2">The sequence shown here is derived from an EMBL/GenBank/DDBJ whole genome shotgun (WGS) entry which is preliminary data.</text>
</comment>
<dbReference type="Proteomes" id="UP000450000">
    <property type="component" value="Unassembled WGS sequence"/>
</dbReference>
<sequence>MNRDEKLAVARLVLKVCEEEGYQLAGSLAQYAHGVEGAREPDDVDLFTDKIMDAEAVRERVGAALREHGYEVEVTRTWFSHPFVAGDQCADLKVTDSEQNSVVVQMARMPRYFESHDVDGMPVAAIGDLLYNKMEAPENRIAAKDYLDLVALTEHLGQPVVDSYVADYVTGMSEVRGVPKEQLAEEVYLRLSQVADVPDQAFAGYQVQEESAALVRAAVLDWAARITPASSQHLEPRLAAGLDPLPQAAAVASLDRLKDNGRLALRSTAQLSTMREKAVRASNNAHRELNRMTEAVEAGGPIPEGYKEAQQRARTRAGEVTAITAEMQRRAGLSSLQRAEEAVTRRAVTVQGIDMSLLAPSVTSGRSGISIQPSTAPSRAAGKAVPASESGNRPRHRYEQVVPVRGAHSSVSLLRAGGVGGALPRRPGAARSALDSYL</sequence>
<evidence type="ECO:0000256" key="1">
    <source>
        <dbReference type="SAM" id="MobiDB-lite"/>
    </source>
</evidence>
<reference evidence="2 3" key="1">
    <citation type="submission" date="2019-09" db="EMBL/GenBank/DDBJ databases">
        <title>Genome Sequences of Streptomyces kaniharaensis ATCC 21070.</title>
        <authorList>
            <person name="Zhu W."/>
            <person name="De Crecy-Lagard V."/>
            <person name="Richards N.G."/>
        </authorList>
    </citation>
    <scope>NUCLEOTIDE SEQUENCE [LARGE SCALE GENOMIC DNA]</scope>
    <source>
        <strain evidence="2 3">SF-557</strain>
    </source>
</reference>
<dbReference type="EMBL" id="WBOF01000002">
    <property type="protein sequence ID" value="MQS16487.1"/>
    <property type="molecule type" value="Genomic_DNA"/>
</dbReference>
<organism evidence="2 3">
    <name type="scientific">Streptomyces kaniharaensis</name>
    <dbReference type="NCBI Taxonomy" id="212423"/>
    <lineage>
        <taxon>Bacteria</taxon>
        <taxon>Bacillati</taxon>
        <taxon>Actinomycetota</taxon>
        <taxon>Actinomycetes</taxon>
        <taxon>Kitasatosporales</taxon>
        <taxon>Streptomycetaceae</taxon>
        <taxon>Streptomyces</taxon>
    </lineage>
</organism>
<protein>
    <submittedName>
        <fullName evidence="2">Uncharacterized protein</fullName>
    </submittedName>
</protein>
<keyword evidence="3" id="KW-1185">Reference proteome</keyword>
<dbReference type="RefSeq" id="WP_153467370.1">
    <property type="nucleotide sequence ID" value="NZ_WBOF01000002.1"/>
</dbReference>
<evidence type="ECO:0000313" key="3">
    <source>
        <dbReference type="Proteomes" id="UP000450000"/>
    </source>
</evidence>
<feature type="region of interest" description="Disordered" evidence="1">
    <location>
        <begin position="363"/>
        <end position="395"/>
    </location>
</feature>
<proteinExistence type="predicted"/>
<dbReference type="AlphaFoldDB" id="A0A6N7L1B5"/>
<dbReference type="OrthoDB" id="4101358at2"/>
<feature type="compositionally biased region" description="Polar residues" evidence="1">
    <location>
        <begin position="363"/>
        <end position="377"/>
    </location>
</feature>
<feature type="region of interest" description="Disordered" evidence="1">
    <location>
        <begin position="417"/>
        <end position="438"/>
    </location>
</feature>
<accession>A0A6N7L1B5</accession>
<gene>
    <name evidence="2" type="ORF">F7Q99_30910</name>
</gene>
<dbReference type="Gene3D" id="3.30.460.40">
    <property type="match status" value="1"/>
</dbReference>
<evidence type="ECO:0000313" key="2">
    <source>
        <dbReference type="EMBL" id="MQS16487.1"/>
    </source>
</evidence>
<name>A0A6N7L1B5_9ACTN</name>